<reference evidence="10 11" key="1">
    <citation type="submission" date="2020-08" db="EMBL/GenBank/DDBJ databases">
        <title>Edaphobacter telluris sp. nov. and Acidobacterium dinghuensis sp. nov., two acidobacteria isolated from forest soil.</title>
        <authorList>
            <person name="Fu J."/>
            <person name="Qiu L."/>
        </authorList>
    </citation>
    <scope>NUCLEOTIDE SEQUENCE [LARGE SCALE GENOMIC DNA]</scope>
    <source>
        <strain evidence="10">4Y35</strain>
    </source>
</reference>
<dbReference type="InterPro" id="IPR016156">
    <property type="entry name" value="FAD/NAD-linked_Rdtase_dimer_sf"/>
</dbReference>
<dbReference type="Gene3D" id="3.50.50.60">
    <property type="entry name" value="FAD/NAD(P)-binding domain"/>
    <property type="match status" value="2"/>
</dbReference>
<dbReference type="Pfam" id="PF07992">
    <property type="entry name" value="Pyr_redox_2"/>
    <property type="match status" value="1"/>
</dbReference>
<evidence type="ECO:0000256" key="6">
    <source>
        <dbReference type="PIRSR" id="PIRSR000350-3"/>
    </source>
</evidence>
<dbReference type="PRINTS" id="PR00411">
    <property type="entry name" value="PNDRDTASEI"/>
</dbReference>
<name>A0A7G8BPY8_9BACT</name>
<dbReference type="PRINTS" id="PR00368">
    <property type="entry name" value="FADPNR"/>
</dbReference>
<comment type="cofactor">
    <cofactor evidence="6">
        <name>FAD</name>
        <dbReference type="ChEBI" id="CHEBI:57692"/>
    </cofactor>
    <text evidence="6">Binds 1 FAD per subunit.</text>
</comment>
<dbReference type="KEGG" id="adin:H7849_12335"/>
<proteinExistence type="inferred from homology"/>
<feature type="binding site" evidence="6">
    <location>
        <position position="287"/>
    </location>
    <ligand>
        <name>NAD(+)</name>
        <dbReference type="ChEBI" id="CHEBI:57540"/>
    </ligand>
</feature>
<evidence type="ECO:0000256" key="3">
    <source>
        <dbReference type="ARBA" id="ARBA00022827"/>
    </source>
</evidence>
<evidence type="ECO:0000313" key="10">
    <source>
        <dbReference type="EMBL" id="QNI34608.1"/>
    </source>
</evidence>
<evidence type="ECO:0000256" key="4">
    <source>
        <dbReference type="ARBA" id="ARBA00023002"/>
    </source>
</evidence>
<feature type="binding site" evidence="6">
    <location>
        <position position="67"/>
    </location>
    <ligand>
        <name>FAD</name>
        <dbReference type="ChEBI" id="CHEBI:57692"/>
    </ligand>
</feature>
<keyword evidence="11" id="KW-1185">Reference proteome</keyword>
<dbReference type="InterPro" id="IPR036188">
    <property type="entry name" value="FAD/NAD-bd_sf"/>
</dbReference>
<accession>A0A7G8BPY8</accession>
<dbReference type="InterPro" id="IPR023753">
    <property type="entry name" value="FAD/NAD-binding_dom"/>
</dbReference>
<keyword evidence="2" id="KW-0285">Flavoprotein</keyword>
<evidence type="ECO:0000259" key="9">
    <source>
        <dbReference type="Pfam" id="PF07992"/>
    </source>
</evidence>
<feature type="binding site" evidence="6">
    <location>
        <position position="130"/>
    </location>
    <ligand>
        <name>FAD</name>
        <dbReference type="ChEBI" id="CHEBI:57692"/>
    </ligand>
</feature>
<gene>
    <name evidence="10" type="ORF">H7849_12335</name>
</gene>
<dbReference type="GO" id="GO:0003955">
    <property type="term" value="F:NAD(P)H dehydrogenase (quinone) activity"/>
    <property type="evidence" value="ECO:0007669"/>
    <property type="project" value="TreeGrafter"/>
</dbReference>
<feature type="domain" description="FAD/NAD(P)-binding" evidence="9">
    <location>
        <begin position="21"/>
        <end position="341"/>
    </location>
</feature>
<dbReference type="RefSeq" id="WP_186746903.1">
    <property type="nucleotide sequence ID" value="NZ_CP060394.1"/>
</dbReference>
<dbReference type="Pfam" id="PF02852">
    <property type="entry name" value="Pyr_redox_dim"/>
    <property type="match status" value="1"/>
</dbReference>
<feature type="active site" description="Proton acceptor" evidence="5">
    <location>
        <position position="460"/>
    </location>
</feature>
<organism evidence="10 11">
    <name type="scientific">Alloacidobacterium dinghuense</name>
    <dbReference type="NCBI Taxonomy" id="2763107"/>
    <lineage>
        <taxon>Bacteria</taxon>
        <taxon>Pseudomonadati</taxon>
        <taxon>Acidobacteriota</taxon>
        <taxon>Terriglobia</taxon>
        <taxon>Terriglobales</taxon>
        <taxon>Acidobacteriaceae</taxon>
        <taxon>Alloacidobacterium</taxon>
    </lineage>
</organism>
<feature type="disulfide bond" description="Redox-active" evidence="7">
    <location>
        <begin position="58"/>
        <end position="63"/>
    </location>
</feature>
<dbReference type="PANTHER" id="PTHR43014">
    <property type="entry name" value="MERCURIC REDUCTASE"/>
    <property type="match status" value="1"/>
</dbReference>
<evidence type="ECO:0000259" key="8">
    <source>
        <dbReference type="Pfam" id="PF02852"/>
    </source>
</evidence>
<dbReference type="AlphaFoldDB" id="A0A7G8BPY8"/>
<sequence>MTTRQNTSSPQPPRKGGPEEYDLVILGGGTGGTIAAWTFAGQGQRVAVIERKYIGGSCPNIACLPSKNIIHSAKVASYLRRSEEFGIATRDFAVDMRTVRERKRRMVSGWNEAYLGNYEKSGAEFILGSGRFVGPRTLEVTLPDETTRQLRGANVIVNTGTHAAFEPIPGLVDAHPLTHIEALELDEVPEHLLVIGGGYIGLEISQTMRRFGSKVTLIDRNDRLLHREDDDVTEALQNLFDDEGIEVALNARLKQISGKSGQSVRILVEKNGTEKTLEGSHLLVAAGRAPNTREIGLELAGVELTERGYIKVNERLETTAPGVWAIGEVAGSPQFTHVSVDDFRVVHASLTGGKRVTTGRQVPFCLFTDPELAHIGLSEKEAKAQEISYRLFKVPMEAVMRASTMSETRGFLKALVAVDEDRILGFTALGVGAAEIMTSVQIAMGAGLAYTVLRDTILTHPTLVEGLIPLFTSTPSVRNAAEAALTRASA</sequence>
<evidence type="ECO:0000313" key="11">
    <source>
        <dbReference type="Proteomes" id="UP000515312"/>
    </source>
</evidence>
<dbReference type="InterPro" id="IPR001100">
    <property type="entry name" value="Pyr_nuc-diS_OxRdtase"/>
</dbReference>
<feature type="domain" description="Pyridine nucleotide-disulphide oxidoreductase dimerisation" evidence="8">
    <location>
        <begin position="362"/>
        <end position="466"/>
    </location>
</feature>
<evidence type="ECO:0000256" key="7">
    <source>
        <dbReference type="PIRSR" id="PIRSR000350-4"/>
    </source>
</evidence>
<dbReference type="Proteomes" id="UP000515312">
    <property type="component" value="Chromosome"/>
</dbReference>
<dbReference type="GO" id="GO:0050660">
    <property type="term" value="F:flavin adenine dinucleotide binding"/>
    <property type="evidence" value="ECO:0007669"/>
    <property type="project" value="TreeGrafter"/>
</dbReference>
<dbReference type="SUPFAM" id="SSF55424">
    <property type="entry name" value="FAD/NAD-linked reductases, dimerisation (C-terminal) domain"/>
    <property type="match status" value="1"/>
</dbReference>
<keyword evidence="4" id="KW-0560">Oxidoreductase</keyword>
<keyword evidence="3 6" id="KW-0274">FAD</keyword>
<comment type="similarity">
    <text evidence="1">Belongs to the class-I pyridine nucleotide-disulfide oxidoreductase family.</text>
</comment>
<dbReference type="PIRSF" id="PIRSF000350">
    <property type="entry name" value="Mercury_reductase_MerA"/>
    <property type="match status" value="1"/>
</dbReference>
<dbReference type="EMBL" id="CP060394">
    <property type="protein sequence ID" value="QNI34608.1"/>
    <property type="molecule type" value="Genomic_DNA"/>
</dbReference>
<dbReference type="FunFam" id="3.30.390.30:FF:000001">
    <property type="entry name" value="Dihydrolipoyl dehydrogenase"/>
    <property type="match status" value="1"/>
</dbReference>
<evidence type="ECO:0000256" key="2">
    <source>
        <dbReference type="ARBA" id="ARBA00022630"/>
    </source>
</evidence>
<dbReference type="SUPFAM" id="SSF51905">
    <property type="entry name" value="FAD/NAD(P)-binding domain"/>
    <property type="match status" value="1"/>
</dbReference>
<dbReference type="Gene3D" id="3.30.390.30">
    <property type="match status" value="1"/>
</dbReference>
<evidence type="ECO:0000256" key="1">
    <source>
        <dbReference type="ARBA" id="ARBA00007532"/>
    </source>
</evidence>
<evidence type="ECO:0000256" key="5">
    <source>
        <dbReference type="PIRSR" id="PIRSR000350-2"/>
    </source>
</evidence>
<feature type="binding site" evidence="6">
    <location>
        <begin position="196"/>
        <end position="203"/>
    </location>
    <ligand>
        <name>NAD(+)</name>
        <dbReference type="ChEBI" id="CHEBI:57540"/>
    </ligand>
</feature>
<dbReference type="InterPro" id="IPR004099">
    <property type="entry name" value="Pyr_nucl-diS_OxRdtase_dimer"/>
</dbReference>
<dbReference type="PANTHER" id="PTHR43014:SF2">
    <property type="entry name" value="MERCURIC REDUCTASE"/>
    <property type="match status" value="1"/>
</dbReference>
<keyword evidence="6" id="KW-0547">Nucleotide-binding</keyword>
<keyword evidence="6" id="KW-0520">NAD</keyword>
<protein>
    <submittedName>
        <fullName evidence="10">FAD-dependent oxidoreductase</fullName>
    </submittedName>
</protein>